<feature type="compositionally biased region" description="Pro residues" evidence="1">
    <location>
        <begin position="46"/>
        <end position="56"/>
    </location>
</feature>
<name>A0A932A7F0_9BACT</name>
<dbReference type="Proteomes" id="UP000779809">
    <property type="component" value="Unassembled WGS sequence"/>
</dbReference>
<dbReference type="EMBL" id="JACPNR010000006">
    <property type="protein sequence ID" value="MBI2678095.1"/>
    <property type="molecule type" value="Genomic_DNA"/>
</dbReference>
<dbReference type="AlphaFoldDB" id="A0A932A7F0"/>
<feature type="signal peptide" evidence="2">
    <location>
        <begin position="1"/>
        <end position="27"/>
    </location>
</feature>
<feature type="region of interest" description="Disordered" evidence="1">
    <location>
        <begin position="22"/>
        <end position="62"/>
    </location>
</feature>
<reference evidence="3" key="1">
    <citation type="submission" date="2020-07" db="EMBL/GenBank/DDBJ databases">
        <title>Huge and variable diversity of episymbiotic CPR bacteria and DPANN archaea in groundwater ecosystems.</title>
        <authorList>
            <person name="He C.Y."/>
            <person name="Keren R."/>
            <person name="Whittaker M."/>
            <person name="Farag I.F."/>
            <person name="Doudna J."/>
            <person name="Cate J.H.D."/>
            <person name="Banfield J.F."/>
        </authorList>
    </citation>
    <scope>NUCLEOTIDE SEQUENCE</scope>
    <source>
        <strain evidence="3">NC_groundwater_580_Pr5_B-0.1um_64_19</strain>
    </source>
</reference>
<sequence length="62" mass="6427">MKNTVRIALVALSLAGIYAGMSTPAPAANQQHKTIMLSEGTDPTPTTLPPPTPTKPSNPKTT</sequence>
<feature type="chain" id="PRO_5037577578" evidence="2">
    <location>
        <begin position="28"/>
        <end position="62"/>
    </location>
</feature>
<protein>
    <submittedName>
        <fullName evidence="3">Uncharacterized protein</fullName>
    </submittedName>
</protein>
<evidence type="ECO:0000313" key="3">
    <source>
        <dbReference type="EMBL" id="MBI2678095.1"/>
    </source>
</evidence>
<comment type="caution">
    <text evidence="3">The sequence shown here is derived from an EMBL/GenBank/DDBJ whole genome shotgun (WGS) entry which is preliminary data.</text>
</comment>
<proteinExistence type="predicted"/>
<evidence type="ECO:0000256" key="2">
    <source>
        <dbReference type="SAM" id="SignalP"/>
    </source>
</evidence>
<evidence type="ECO:0000313" key="4">
    <source>
        <dbReference type="Proteomes" id="UP000779809"/>
    </source>
</evidence>
<evidence type="ECO:0000256" key="1">
    <source>
        <dbReference type="SAM" id="MobiDB-lite"/>
    </source>
</evidence>
<organism evidence="3 4">
    <name type="scientific">Candidatus Korobacter versatilis</name>
    <dbReference type="NCBI Taxonomy" id="658062"/>
    <lineage>
        <taxon>Bacteria</taxon>
        <taxon>Pseudomonadati</taxon>
        <taxon>Acidobacteriota</taxon>
        <taxon>Terriglobia</taxon>
        <taxon>Terriglobales</taxon>
        <taxon>Candidatus Korobacteraceae</taxon>
        <taxon>Candidatus Korobacter</taxon>
    </lineage>
</organism>
<keyword evidence="2" id="KW-0732">Signal</keyword>
<accession>A0A932A7F0</accession>
<gene>
    <name evidence="3" type="ORF">HYX28_04890</name>
</gene>